<dbReference type="InterPro" id="IPR011006">
    <property type="entry name" value="CheY-like_superfamily"/>
</dbReference>
<dbReference type="RefSeq" id="WP_116848659.1">
    <property type="nucleotide sequence ID" value="NZ_QTJU01000007.1"/>
</dbReference>
<dbReference type="Proteomes" id="UP000261284">
    <property type="component" value="Unassembled WGS sequence"/>
</dbReference>
<reference evidence="3 4" key="1">
    <citation type="submission" date="2018-08" db="EMBL/GenBank/DDBJ databases">
        <title>Chitinophagaceae sp. K23C18032701, a novel bacterium isolated from forest soil.</title>
        <authorList>
            <person name="Wang C."/>
        </authorList>
    </citation>
    <scope>NUCLEOTIDE SEQUENCE [LARGE SCALE GENOMIC DNA]</scope>
    <source>
        <strain evidence="3 4">K23C18032701</strain>
    </source>
</reference>
<dbReference type="PANTHER" id="PTHR44520">
    <property type="entry name" value="RESPONSE REGULATOR RCP1-RELATED"/>
    <property type="match status" value="1"/>
</dbReference>
<feature type="modified residue" description="4-aspartylphosphate" evidence="1">
    <location>
        <position position="57"/>
    </location>
</feature>
<proteinExistence type="predicted"/>
<keyword evidence="1" id="KW-0597">Phosphoprotein</keyword>
<protein>
    <submittedName>
        <fullName evidence="3">Response regulator</fullName>
    </submittedName>
</protein>
<dbReference type="OrthoDB" id="7631574at2"/>
<evidence type="ECO:0000313" key="3">
    <source>
        <dbReference type="EMBL" id="RFM26875.1"/>
    </source>
</evidence>
<dbReference type="GO" id="GO:0000160">
    <property type="term" value="P:phosphorelay signal transduction system"/>
    <property type="evidence" value="ECO:0007669"/>
    <property type="project" value="InterPro"/>
</dbReference>
<comment type="caution">
    <text evidence="3">The sequence shown here is derived from an EMBL/GenBank/DDBJ whole genome shotgun (WGS) entry which is preliminary data.</text>
</comment>
<dbReference type="Pfam" id="PF00072">
    <property type="entry name" value="Response_reg"/>
    <property type="match status" value="1"/>
</dbReference>
<dbReference type="Gene3D" id="3.40.50.2300">
    <property type="match status" value="1"/>
</dbReference>
<evidence type="ECO:0000313" key="4">
    <source>
        <dbReference type="Proteomes" id="UP000261284"/>
    </source>
</evidence>
<keyword evidence="4" id="KW-1185">Reference proteome</keyword>
<dbReference type="InterPro" id="IPR052893">
    <property type="entry name" value="TCS_response_regulator"/>
</dbReference>
<evidence type="ECO:0000256" key="1">
    <source>
        <dbReference type="PROSITE-ProRule" id="PRU00169"/>
    </source>
</evidence>
<dbReference type="AlphaFoldDB" id="A0A3E1NFY6"/>
<dbReference type="SMART" id="SM00448">
    <property type="entry name" value="REC"/>
    <property type="match status" value="1"/>
</dbReference>
<sequence length="132" mass="14447">MPDILFIDDDAEDNFIMQNAFESAGLHGSAFFATGADEAMVLLNASVEVLPSLIVLDLNMPKVNGTQILQMLKESEAFCDIPVIVCSTSVNRIEREQCLALGAHSFIVKPLTFDEAVKTAIEFNKLAQAFNH</sequence>
<dbReference type="SUPFAM" id="SSF52172">
    <property type="entry name" value="CheY-like"/>
    <property type="match status" value="1"/>
</dbReference>
<accession>A0A3E1NFY6</accession>
<gene>
    <name evidence="3" type="ORF">DXN05_17970</name>
</gene>
<dbReference type="PROSITE" id="PS50110">
    <property type="entry name" value="RESPONSE_REGULATORY"/>
    <property type="match status" value="1"/>
</dbReference>
<dbReference type="InterPro" id="IPR001789">
    <property type="entry name" value="Sig_transdc_resp-reg_receiver"/>
</dbReference>
<dbReference type="EMBL" id="QTJU01000007">
    <property type="protein sequence ID" value="RFM26875.1"/>
    <property type="molecule type" value="Genomic_DNA"/>
</dbReference>
<name>A0A3E1NFY6_9BACT</name>
<feature type="domain" description="Response regulatory" evidence="2">
    <location>
        <begin position="3"/>
        <end position="124"/>
    </location>
</feature>
<organism evidence="3 4">
    <name type="scientific">Deminuibacter soli</name>
    <dbReference type="NCBI Taxonomy" id="2291815"/>
    <lineage>
        <taxon>Bacteria</taxon>
        <taxon>Pseudomonadati</taxon>
        <taxon>Bacteroidota</taxon>
        <taxon>Chitinophagia</taxon>
        <taxon>Chitinophagales</taxon>
        <taxon>Chitinophagaceae</taxon>
        <taxon>Deminuibacter</taxon>
    </lineage>
</organism>
<evidence type="ECO:0000259" key="2">
    <source>
        <dbReference type="PROSITE" id="PS50110"/>
    </source>
</evidence>